<keyword evidence="3" id="KW-1185">Reference proteome</keyword>
<dbReference type="RefSeq" id="WP_089903805.1">
    <property type="nucleotide sequence ID" value="NZ_FOJG01000002.1"/>
</dbReference>
<evidence type="ECO:0000313" key="3">
    <source>
        <dbReference type="Proteomes" id="UP000199310"/>
    </source>
</evidence>
<dbReference type="OrthoDB" id="680937at2"/>
<protein>
    <submittedName>
        <fullName evidence="2">Uncharacterized protein</fullName>
    </submittedName>
</protein>
<evidence type="ECO:0000256" key="1">
    <source>
        <dbReference type="SAM" id="MobiDB-lite"/>
    </source>
</evidence>
<organism evidence="2 3">
    <name type="scientific">Chitinophaga arvensicola</name>
    <dbReference type="NCBI Taxonomy" id="29529"/>
    <lineage>
        <taxon>Bacteria</taxon>
        <taxon>Pseudomonadati</taxon>
        <taxon>Bacteroidota</taxon>
        <taxon>Chitinophagia</taxon>
        <taxon>Chitinophagales</taxon>
        <taxon>Chitinophagaceae</taxon>
        <taxon>Chitinophaga</taxon>
    </lineage>
</organism>
<evidence type="ECO:0000313" key="2">
    <source>
        <dbReference type="EMBL" id="SEW56449.1"/>
    </source>
</evidence>
<feature type="region of interest" description="Disordered" evidence="1">
    <location>
        <begin position="101"/>
        <end position="132"/>
    </location>
</feature>
<reference evidence="3" key="1">
    <citation type="submission" date="2016-10" db="EMBL/GenBank/DDBJ databases">
        <authorList>
            <person name="Varghese N."/>
            <person name="Submissions S."/>
        </authorList>
    </citation>
    <scope>NUCLEOTIDE SEQUENCE [LARGE SCALE GENOMIC DNA]</scope>
    <source>
        <strain evidence="3">DSM 3695</strain>
    </source>
</reference>
<proteinExistence type="predicted"/>
<accession>A0A1I0SDR1</accession>
<feature type="compositionally biased region" description="Basic and acidic residues" evidence="1">
    <location>
        <begin position="114"/>
        <end position="132"/>
    </location>
</feature>
<gene>
    <name evidence="2" type="ORF">SAMN04488122_6669</name>
</gene>
<dbReference type="AlphaFoldDB" id="A0A1I0SDR1"/>
<sequence>MADFKRKTLQLSSGKQIKLFGNSMAIGKSLELGEGYRPNILACNDGASESNSPASVHNPFRLTRDELIELADYNIQLWMDLKKNIYKYGIDNPMIFEMELPPQNKLTKPGPKKNGPEGEGKKIDPPKSDDKL</sequence>
<dbReference type="EMBL" id="FOJG01000002">
    <property type="protein sequence ID" value="SEW56449.1"/>
    <property type="molecule type" value="Genomic_DNA"/>
</dbReference>
<dbReference type="STRING" id="29529.SAMN04488122_6669"/>
<dbReference type="Proteomes" id="UP000199310">
    <property type="component" value="Unassembled WGS sequence"/>
</dbReference>
<name>A0A1I0SDR1_9BACT</name>